<feature type="transmembrane region" description="Helical" evidence="1">
    <location>
        <begin position="12"/>
        <end position="31"/>
    </location>
</feature>
<evidence type="ECO:0008006" key="6">
    <source>
        <dbReference type="Google" id="ProtNLM"/>
    </source>
</evidence>
<gene>
    <name evidence="2" type="ORF">CBF53_07780</name>
    <name evidence="3" type="ORF">CBF70_07225</name>
</gene>
<evidence type="ECO:0000256" key="1">
    <source>
        <dbReference type="SAM" id="Phobius"/>
    </source>
</evidence>
<reference evidence="4 5" key="3">
    <citation type="submission" date="2017-09" db="EMBL/GenBank/DDBJ databases">
        <title>Tripartite evolution among Lactobacillus johnsonii, Lactobacillus taiwanensis, Lactobacillus reuteri and their rodent host.</title>
        <authorList>
            <person name="Wang T."/>
            <person name="Knowles S."/>
            <person name="Cheng C."/>
        </authorList>
    </citation>
    <scope>NUCLEOTIDE SEQUENCE [LARGE SCALE GENOMIC DNA]</scope>
    <source>
        <strain evidence="3 4">609q</strain>
        <strain evidence="2 5">609u</strain>
    </source>
</reference>
<keyword evidence="1" id="KW-0812">Transmembrane</keyword>
<keyword evidence="1" id="KW-0472">Membrane</keyword>
<comment type="caution">
    <text evidence="3">The sequence shown here is derived from an EMBL/GenBank/DDBJ whole genome shotgun (WGS) entry which is preliminary data.</text>
</comment>
<sequence>MKTNFTFKTISLWVLANIHTLFCLIGILLVSVGLFLIGAPVGFIGTGAILVTLAIYIDRTSNYK</sequence>
<dbReference type="Proteomes" id="UP000215828">
    <property type="component" value="Unassembled WGS sequence"/>
</dbReference>
<accession>A0A256LC24</accession>
<evidence type="ECO:0000313" key="4">
    <source>
        <dbReference type="Proteomes" id="UP000215828"/>
    </source>
</evidence>
<reference evidence="3 4" key="1">
    <citation type="submission" date="2017-04" db="EMBL/GenBank/DDBJ databases">
        <authorList>
            <person name="Afonso C.L."/>
            <person name="Miller P.J."/>
            <person name="Scott M.A."/>
            <person name="Spackman E."/>
            <person name="Goraichik I."/>
            <person name="Dimitrov K.M."/>
            <person name="Suarez D.L."/>
            <person name="Swayne D.E."/>
        </authorList>
    </citation>
    <scope>NUCLEOTIDE SEQUENCE [LARGE SCALE GENOMIC DNA]</scope>
    <source>
        <strain evidence="3 4">609q</strain>
    </source>
</reference>
<organism evidence="3 4">
    <name type="scientific">Lactobacillus taiwanensis</name>
    <dbReference type="NCBI Taxonomy" id="508451"/>
    <lineage>
        <taxon>Bacteria</taxon>
        <taxon>Bacillati</taxon>
        <taxon>Bacillota</taxon>
        <taxon>Bacilli</taxon>
        <taxon>Lactobacillales</taxon>
        <taxon>Lactobacillaceae</taxon>
        <taxon>Lactobacillus</taxon>
    </lineage>
</organism>
<keyword evidence="5" id="KW-1185">Reference proteome</keyword>
<dbReference type="AlphaFoldDB" id="A0A256LC24"/>
<name>A0A256LC24_9LACO</name>
<reference evidence="2" key="2">
    <citation type="submission" date="2017-05" db="EMBL/GenBank/DDBJ databases">
        <authorList>
            <person name="Lin X.B."/>
            <person name="Stothard P."/>
            <person name="Tasseva G."/>
            <person name="Walter J."/>
        </authorList>
    </citation>
    <scope>NUCLEOTIDE SEQUENCE</scope>
    <source>
        <strain evidence="2">609u</strain>
    </source>
</reference>
<evidence type="ECO:0000313" key="3">
    <source>
        <dbReference type="EMBL" id="OYR90961.1"/>
    </source>
</evidence>
<keyword evidence="1" id="KW-1133">Transmembrane helix</keyword>
<dbReference type="Proteomes" id="UP000216316">
    <property type="component" value="Unassembled WGS sequence"/>
</dbReference>
<dbReference type="RefSeq" id="WP_094496325.1">
    <property type="nucleotide sequence ID" value="NZ_NGNV01000044.1"/>
</dbReference>
<proteinExistence type="predicted"/>
<evidence type="ECO:0000313" key="2">
    <source>
        <dbReference type="EMBL" id="OYR87340.1"/>
    </source>
</evidence>
<dbReference type="EMBL" id="NGNV01000044">
    <property type="protein sequence ID" value="OYR87340.1"/>
    <property type="molecule type" value="Genomic_DNA"/>
</dbReference>
<feature type="transmembrane region" description="Helical" evidence="1">
    <location>
        <begin position="37"/>
        <end position="57"/>
    </location>
</feature>
<evidence type="ECO:0000313" key="5">
    <source>
        <dbReference type="Proteomes" id="UP000216316"/>
    </source>
</evidence>
<protein>
    <recommendedName>
        <fullName evidence="6">DUF1056 domain-containing protein</fullName>
    </recommendedName>
</protein>
<dbReference type="EMBL" id="NGNX01000033">
    <property type="protein sequence ID" value="OYR90961.1"/>
    <property type="molecule type" value="Genomic_DNA"/>
</dbReference>